<feature type="domain" description="Glycosyltransferase subfamily 4-like N-terminal" evidence="1">
    <location>
        <begin position="13"/>
        <end position="195"/>
    </location>
</feature>
<dbReference type="Proteomes" id="UP001570846">
    <property type="component" value="Unassembled WGS sequence"/>
</dbReference>
<accession>A0A5M8QT03</accession>
<dbReference type="EMBL" id="VKKZ01000010">
    <property type="protein sequence ID" value="KAA6437613.1"/>
    <property type="molecule type" value="Genomic_DNA"/>
</dbReference>
<gene>
    <name evidence="3" type="ORF">ACD591_15650</name>
    <name evidence="2" type="ORF">FOE74_03690</name>
</gene>
<protein>
    <submittedName>
        <fullName evidence="2">Glycosyltransferase family 4 protein</fullName>
        <ecNumber evidence="3">2.4.-.-</ecNumber>
    </submittedName>
</protein>
<dbReference type="Gene3D" id="3.40.50.2000">
    <property type="entry name" value="Glycogen Phosphorylase B"/>
    <property type="match status" value="2"/>
</dbReference>
<dbReference type="EC" id="2.4.-.-" evidence="3"/>
<dbReference type="OrthoDB" id="862886at2"/>
<dbReference type="GO" id="GO:0016757">
    <property type="term" value="F:glycosyltransferase activity"/>
    <property type="evidence" value="ECO:0007669"/>
    <property type="project" value="UniProtKB-KW"/>
</dbReference>
<dbReference type="InterPro" id="IPR028098">
    <property type="entry name" value="Glyco_trans_4-like_N"/>
</dbReference>
<dbReference type="Pfam" id="PF13439">
    <property type="entry name" value="Glyco_transf_4"/>
    <property type="match status" value="1"/>
</dbReference>
<evidence type="ECO:0000313" key="2">
    <source>
        <dbReference type="EMBL" id="KAA6437613.1"/>
    </source>
</evidence>
<keyword evidence="5" id="KW-1185">Reference proteome</keyword>
<reference evidence="2 4" key="2">
    <citation type="submission" date="2019-09" db="EMBL/GenBank/DDBJ databases">
        <title>A bacterium isolated from glacier soil.</title>
        <authorList>
            <person name="Liu Q."/>
        </authorList>
    </citation>
    <scope>NUCLEOTIDE SEQUENCE [LARGE SCALE GENOMIC DNA]</scope>
    <source>
        <strain evidence="2 4">MDT1-10-3</strain>
    </source>
</reference>
<proteinExistence type="predicted"/>
<keyword evidence="2" id="KW-0808">Transferase</keyword>
<dbReference type="RefSeq" id="WP_149097234.1">
    <property type="nucleotide sequence ID" value="NZ_BMMG01000001.1"/>
</dbReference>
<name>A0A5M8QT03_9BACT</name>
<dbReference type="CDD" id="cd03801">
    <property type="entry name" value="GT4_PimA-like"/>
    <property type="match status" value="1"/>
</dbReference>
<evidence type="ECO:0000313" key="5">
    <source>
        <dbReference type="Proteomes" id="UP001570846"/>
    </source>
</evidence>
<reference evidence="2 4" key="1">
    <citation type="submission" date="2019-07" db="EMBL/GenBank/DDBJ databases">
        <authorList>
            <person name="Qu J.-H."/>
        </authorList>
    </citation>
    <scope>NUCLEOTIDE SEQUENCE [LARGE SCALE GENOMIC DNA]</scope>
    <source>
        <strain evidence="2 4">MDT1-10-3</strain>
    </source>
</reference>
<dbReference type="SUPFAM" id="SSF53756">
    <property type="entry name" value="UDP-Glycosyltransferase/glycogen phosphorylase"/>
    <property type="match status" value="1"/>
</dbReference>
<sequence length="389" mass="44730">MRVLLVSETLHAGGAETFVLRLCRKLNEVGIACDILNLNPDIENPNLLDYYKDLTIKRVPLPFLKWIKRLDNLLRVLSVDFSLQTFLTKKWIERKVISNYSVFHTHLIKVDYLFSLIKEEYPDLKVVSTVHGDYSDYYNKAKEGQDIRWLNLFKKVGFIKERINKWVVISDEQLDFFSNELKLPSSKVVKLYNGFSANFSNKSAPIQNKVFTIGMVSRGVKLKGWSVLVEAFLKMPQDCQLNLVGVGDYIDKLKEQYERHPRINFVGFHPNPVDEIVKLDVFVLPSLFPYESLPTVIIEALYCGKPVIATRVGEIPSMVFDPSSKEDAGFLLDFDGSSLSVDQLYDYLMAYYSNRNLLLAHSALAKKAFQKFDMNNCVNNYVQIYSNLS</sequence>
<dbReference type="Proteomes" id="UP000323866">
    <property type="component" value="Unassembled WGS sequence"/>
</dbReference>
<dbReference type="PANTHER" id="PTHR12526">
    <property type="entry name" value="GLYCOSYLTRANSFERASE"/>
    <property type="match status" value="1"/>
</dbReference>
<evidence type="ECO:0000313" key="4">
    <source>
        <dbReference type="Proteomes" id="UP000323866"/>
    </source>
</evidence>
<comment type="caution">
    <text evidence="2">The sequence shown here is derived from an EMBL/GenBank/DDBJ whole genome shotgun (WGS) entry which is preliminary data.</text>
</comment>
<reference evidence="3 5" key="3">
    <citation type="submission" date="2024-08" db="EMBL/GenBank/DDBJ databases">
        <authorList>
            <person name="Wei W."/>
        </authorList>
    </citation>
    <scope>NUCLEOTIDE SEQUENCE [LARGE SCALE GENOMIC DNA]</scope>
    <source>
        <strain evidence="3 5">XU2</strain>
    </source>
</reference>
<evidence type="ECO:0000313" key="3">
    <source>
        <dbReference type="EMBL" id="MFA1772734.1"/>
    </source>
</evidence>
<dbReference type="Pfam" id="PF13692">
    <property type="entry name" value="Glyco_trans_1_4"/>
    <property type="match status" value="1"/>
</dbReference>
<evidence type="ECO:0000259" key="1">
    <source>
        <dbReference type="Pfam" id="PF13439"/>
    </source>
</evidence>
<organism evidence="2 4">
    <name type="scientific">Rufibacter glacialis</name>
    <dbReference type="NCBI Taxonomy" id="1259555"/>
    <lineage>
        <taxon>Bacteria</taxon>
        <taxon>Pseudomonadati</taxon>
        <taxon>Bacteroidota</taxon>
        <taxon>Cytophagia</taxon>
        <taxon>Cytophagales</taxon>
        <taxon>Hymenobacteraceae</taxon>
        <taxon>Rufibacter</taxon>
    </lineage>
</organism>
<keyword evidence="3" id="KW-0328">Glycosyltransferase</keyword>
<dbReference type="EMBL" id="JBGOGF010000008">
    <property type="protein sequence ID" value="MFA1772734.1"/>
    <property type="molecule type" value="Genomic_DNA"/>
</dbReference>
<dbReference type="AlphaFoldDB" id="A0A5M8QT03"/>